<dbReference type="EMBL" id="JADYXP020000020">
    <property type="protein sequence ID" value="KAL0104072.1"/>
    <property type="molecule type" value="Genomic_DNA"/>
</dbReference>
<evidence type="ECO:0000313" key="3">
    <source>
        <dbReference type="EMBL" id="KAL0104072.1"/>
    </source>
</evidence>
<gene>
    <name evidence="3" type="ORF">PUN28_017042</name>
</gene>
<reference evidence="3 4" key="1">
    <citation type="submission" date="2023-03" db="EMBL/GenBank/DDBJ databases">
        <title>High recombination rates correlate with genetic variation in Cardiocondyla obscurior ants.</title>
        <authorList>
            <person name="Errbii M."/>
        </authorList>
    </citation>
    <scope>NUCLEOTIDE SEQUENCE [LARGE SCALE GENOMIC DNA]</scope>
    <source>
        <strain evidence="3">Alpha-2009</strain>
        <tissue evidence="3">Whole body</tissue>
    </source>
</reference>
<accession>A0AAW2ELN3</accession>
<keyword evidence="1" id="KW-0472">Membrane</keyword>
<keyword evidence="1" id="KW-0812">Transmembrane</keyword>
<organism evidence="3 4">
    <name type="scientific">Cardiocondyla obscurior</name>
    <dbReference type="NCBI Taxonomy" id="286306"/>
    <lineage>
        <taxon>Eukaryota</taxon>
        <taxon>Metazoa</taxon>
        <taxon>Ecdysozoa</taxon>
        <taxon>Arthropoda</taxon>
        <taxon>Hexapoda</taxon>
        <taxon>Insecta</taxon>
        <taxon>Pterygota</taxon>
        <taxon>Neoptera</taxon>
        <taxon>Endopterygota</taxon>
        <taxon>Hymenoptera</taxon>
        <taxon>Apocrita</taxon>
        <taxon>Aculeata</taxon>
        <taxon>Formicoidea</taxon>
        <taxon>Formicidae</taxon>
        <taxon>Myrmicinae</taxon>
        <taxon>Cardiocondyla</taxon>
    </lineage>
</organism>
<protein>
    <submittedName>
        <fullName evidence="3">Uncharacterized protein</fullName>
    </submittedName>
</protein>
<feature type="chain" id="PRO_5043856235" evidence="2">
    <location>
        <begin position="23"/>
        <end position="70"/>
    </location>
</feature>
<feature type="signal peptide" evidence="2">
    <location>
        <begin position="1"/>
        <end position="22"/>
    </location>
</feature>
<comment type="caution">
    <text evidence="3">The sequence shown here is derived from an EMBL/GenBank/DDBJ whole genome shotgun (WGS) entry which is preliminary data.</text>
</comment>
<keyword evidence="1" id="KW-1133">Transmembrane helix</keyword>
<evidence type="ECO:0000256" key="2">
    <source>
        <dbReference type="SAM" id="SignalP"/>
    </source>
</evidence>
<evidence type="ECO:0000256" key="1">
    <source>
        <dbReference type="SAM" id="Phobius"/>
    </source>
</evidence>
<proteinExistence type="predicted"/>
<keyword evidence="4" id="KW-1185">Reference proteome</keyword>
<sequence>MRLLYLLLIFVVIFMTLYESKADAISEADPGRIIKIVFILLYIHILTCFFLFCLYYNSVVYSRGDHYHSE</sequence>
<name>A0AAW2ELN3_9HYME</name>
<dbReference type="Proteomes" id="UP001430953">
    <property type="component" value="Unassembled WGS sequence"/>
</dbReference>
<evidence type="ECO:0000313" key="4">
    <source>
        <dbReference type="Proteomes" id="UP001430953"/>
    </source>
</evidence>
<feature type="transmembrane region" description="Helical" evidence="1">
    <location>
        <begin position="32"/>
        <end position="56"/>
    </location>
</feature>
<keyword evidence="2" id="KW-0732">Signal</keyword>
<dbReference type="AlphaFoldDB" id="A0AAW2ELN3"/>